<accession>A0A9P1GZG9</accession>
<reference evidence="9" key="1">
    <citation type="submission" date="2022-11" db="EMBL/GenBank/DDBJ databases">
        <authorList>
            <person name="Scott C."/>
            <person name="Bruce N."/>
        </authorList>
    </citation>
    <scope>NUCLEOTIDE SEQUENCE</scope>
</reference>
<feature type="region of interest" description="Disordered" evidence="6">
    <location>
        <begin position="1"/>
        <end position="52"/>
    </location>
</feature>
<evidence type="ECO:0000256" key="3">
    <source>
        <dbReference type="ARBA" id="ARBA00022692"/>
    </source>
</evidence>
<evidence type="ECO:0000256" key="6">
    <source>
        <dbReference type="SAM" id="MobiDB-lite"/>
    </source>
</evidence>
<evidence type="ECO:0000256" key="2">
    <source>
        <dbReference type="ARBA" id="ARBA00022448"/>
    </source>
</evidence>
<evidence type="ECO:0000313" key="10">
    <source>
        <dbReference type="Proteomes" id="UP000838763"/>
    </source>
</evidence>
<dbReference type="EMBL" id="CALLCH030000005">
    <property type="protein sequence ID" value="CAI4212656.1"/>
    <property type="molecule type" value="Genomic_DNA"/>
</dbReference>
<gene>
    <name evidence="9" type="ORF">PPNO1_LOCUS2412</name>
</gene>
<feature type="transmembrane region" description="Helical" evidence="7">
    <location>
        <begin position="271"/>
        <end position="290"/>
    </location>
</feature>
<dbReference type="InterPro" id="IPR002227">
    <property type="entry name" value="Tyrosinase_Cu-bd"/>
</dbReference>
<evidence type="ECO:0000313" key="9">
    <source>
        <dbReference type="EMBL" id="CAI4212656.1"/>
    </source>
</evidence>
<feature type="compositionally biased region" description="Basic and acidic residues" evidence="6">
    <location>
        <begin position="30"/>
        <end position="39"/>
    </location>
</feature>
<keyword evidence="5 7" id="KW-0472">Membrane</keyword>
<dbReference type="PANTHER" id="PTHR43791:SF65">
    <property type="entry name" value="MAJOR FACILITATOR SUPERFAMILY (MFS) PROFILE DOMAIN-CONTAINING PROTEIN-RELATED"/>
    <property type="match status" value="1"/>
</dbReference>
<dbReference type="SUPFAM" id="SSF48056">
    <property type="entry name" value="Di-copper centre-containing domain"/>
    <property type="match status" value="1"/>
</dbReference>
<keyword evidence="3 7" id="KW-0812">Transmembrane</keyword>
<dbReference type="GO" id="GO:0016020">
    <property type="term" value="C:membrane"/>
    <property type="evidence" value="ECO:0007669"/>
    <property type="project" value="UniProtKB-SubCell"/>
</dbReference>
<dbReference type="AlphaFoldDB" id="A0A9P1GZG9"/>
<feature type="transmembrane region" description="Helical" evidence="7">
    <location>
        <begin position="238"/>
        <end position="259"/>
    </location>
</feature>
<feature type="transmembrane region" description="Helical" evidence="7">
    <location>
        <begin position="480"/>
        <end position="499"/>
    </location>
</feature>
<protein>
    <recommendedName>
        <fullName evidence="8">Tyrosinase copper-binding domain-containing protein</fullName>
    </recommendedName>
</protein>
<feature type="region of interest" description="Disordered" evidence="6">
    <location>
        <begin position="840"/>
        <end position="905"/>
    </location>
</feature>
<dbReference type="GO" id="GO:0016491">
    <property type="term" value="F:oxidoreductase activity"/>
    <property type="evidence" value="ECO:0007669"/>
    <property type="project" value="InterPro"/>
</dbReference>
<feature type="domain" description="Tyrosinase copper-binding" evidence="8">
    <location>
        <begin position="677"/>
        <end position="694"/>
    </location>
</feature>
<comment type="subcellular location">
    <subcellularLocation>
        <location evidence="1">Membrane</location>
        <topology evidence="1">Multi-pass membrane protein</topology>
    </subcellularLocation>
</comment>
<dbReference type="Pfam" id="PF07690">
    <property type="entry name" value="MFS_1"/>
    <property type="match status" value="1"/>
</dbReference>
<evidence type="ECO:0000256" key="4">
    <source>
        <dbReference type="ARBA" id="ARBA00022989"/>
    </source>
</evidence>
<dbReference type="Proteomes" id="UP000838763">
    <property type="component" value="Unassembled WGS sequence"/>
</dbReference>
<feature type="transmembrane region" description="Helical" evidence="7">
    <location>
        <begin position="387"/>
        <end position="407"/>
    </location>
</feature>
<dbReference type="InterPro" id="IPR011701">
    <property type="entry name" value="MFS"/>
</dbReference>
<feature type="transmembrane region" description="Helical" evidence="7">
    <location>
        <begin position="206"/>
        <end position="226"/>
    </location>
</feature>
<proteinExistence type="predicted"/>
<keyword evidence="4 7" id="KW-1133">Transmembrane helix</keyword>
<feature type="transmembrane region" description="Helical" evidence="7">
    <location>
        <begin position="351"/>
        <end position="375"/>
    </location>
</feature>
<feature type="transmembrane region" description="Helical" evidence="7">
    <location>
        <begin position="442"/>
        <end position="460"/>
    </location>
</feature>
<evidence type="ECO:0000259" key="8">
    <source>
        <dbReference type="PROSITE" id="PS00497"/>
    </source>
</evidence>
<organism evidence="9 10">
    <name type="scientific">Parascedosporium putredinis</name>
    <dbReference type="NCBI Taxonomy" id="1442378"/>
    <lineage>
        <taxon>Eukaryota</taxon>
        <taxon>Fungi</taxon>
        <taxon>Dikarya</taxon>
        <taxon>Ascomycota</taxon>
        <taxon>Pezizomycotina</taxon>
        <taxon>Sordariomycetes</taxon>
        <taxon>Hypocreomycetidae</taxon>
        <taxon>Microascales</taxon>
        <taxon>Microascaceae</taxon>
        <taxon>Parascedosporium</taxon>
    </lineage>
</organism>
<feature type="transmembrane region" description="Helical" evidence="7">
    <location>
        <begin position="413"/>
        <end position="433"/>
    </location>
</feature>
<dbReference type="Gene3D" id="1.20.1250.20">
    <property type="entry name" value="MFS general substrate transporter like domains"/>
    <property type="match status" value="1"/>
</dbReference>
<dbReference type="PROSITE" id="PS00497">
    <property type="entry name" value="TYROSINASE_1"/>
    <property type="match status" value="1"/>
</dbReference>
<dbReference type="PANTHER" id="PTHR43791">
    <property type="entry name" value="PERMEASE-RELATED"/>
    <property type="match status" value="1"/>
</dbReference>
<dbReference type="GO" id="GO:0022857">
    <property type="term" value="F:transmembrane transporter activity"/>
    <property type="evidence" value="ECO:0007669"/>
    <property type="project" value="InterPro"/>
</dbReference>
<comment type="caution">
    <text evidence="9">The sequence shown here is derived from an EMBL/GenBank/DDBJ whole genome shotgun (WGS) entry which is preliminary data.</text>
</comment>
<dbReference type="InterPro" id="IPR008922">
    <property type="entry name" value="Di-copper_centre_dom_sf"/>
</dbReference>
<evidence type="ECO:0000256" key="7">
    <source>
        <dbReference type="SAM" id="Phobius"/>
    </source>
</evidence>
<dbReference type="SUPFAM" id="SSF103473">
    <property type="entry name" value="MFS general substrate transporter"/>
    <property type="match status" value="1"/>
</dbReference>
<feature type="compositionally biased region" description="Acidic residues" evidence="6">
    <location>
        <begin position="878"/>
        <end position="888"/>
    </location>
</feature>
<evidence type="ECO:0000256" key="1">
    <source>
        <dbReference type="ARBA" id="ARBA00004141"/>
    </source>
</evidence>
<feature type="compositionally biased region" description="Basic and acidic residues" evidence="6">
    <location>
        <begin position="889"/>
        <end position="905"/>
    </location>
</feature>
<keyword evidence="10" id="KW-1185">Reference proteome</keyword>
<evidence type="ECO:0000256" key="5">
    <source>
        <dbReference type="ARBA" id="ARBA00023136"/>
    </source>
</evidence>
<sequence>MPVVRLERDEKSPASNTGPGILSSSSSDDEDKKIADTKDGVSINVDPDRTRGNYDGEAIATQVSVYDDPETAKHYQPRADWENLHRFDPLARWSWNEENRLIRKIDVRIMIFACIMFMALELDRANISQAVTDNFLGDLGLTTNDFNLGNTVFKLSFLCAELPSQLVSKWIGPDRWIPAQISLWSIVSLSQFWLSGRTSFLVCRSLLAILQGGFIPDIILYLSYFYKHHELSLRLGFFWTAMSIADIIAGLLAAGILQLRGANGHAGWRWLFLLEGLITLVVGVLAFGLMPPSPTHTKHWFRGKNGWFSEREEIIMVNRVIRDDPSKGDMHNRQPITPKLLWKSITDFDLWPLYIIGIVWNIPATPPNQYLTLILRGIGFDTFRTNLLTIPTTFLHMVTMMLLTYTAEIVKELTFMSMLSQIWLLPFLVYLSVNDITKIDRWVAWGVLTALLAFPSPHPIQVGWNSRNSNTVRSRTVSAALYNMMAQTGGIIASNIYRADDAPRYKRGNRVLVAIVSTNIVLYLLTKAYYVWRNKSRDKKWDALSADEKRNYLETTKDEGTRWTPILPRNLLPSGYHREAETAKRGHVAISSRCVYRGSGRRISPGSPGIHERRQSETCSSVKKRRAWHTLSDDEKRAYLDAEVCLMNTPSTSDLRGSKSKFDDFQAIHVLQSEIAHFVGQFLPFHRLFVYAHEQALEAECGYTEGQPYWAEEVDAGAFSKSVIFDADLGFGGDGAPDTQCIQDGPFADYMNPLGPGYTIEDHCIQRQISDRASNSAQESVLENCRNKTTFMEFWPCIEGGPHGAGHGGVGAQMLNPVSSPGDPCSSCIILGWIGSGLNGRKATPKPATPRLAETTKPPDSSEVARAGSLEVRVVPEEPADPEDAEDPAEPRKLPEEVDSRRRSEAVLEAACQALPVRMTAPEIIGDPGNETTLTHLLEMYGVVEDRTIAEVMDIAELCYEYD</sequence>
<dbReference type="InterPro" id="IPR036259">
    <property type="entry name" value="MFS_trans_sf"/>
</dbReference>
<dbReference type="Gene3D" id="1.10.1280.10">
    <property type="entry name" value="Di-copper center containing domain from catechol oxidase"/>
    <property type="match status" value="1"/>
</dbReference>
<dbReference type="FunFam" id="1.20.1250.20:FF:000106">
    <property type="entry name" value="MFS transporter, putative"/>
    <property type="match status" value="1"/>
</dbReference>
<feature type="compositionally biased region" description="Basic and acidic residues" evidence="6">
    <location>
        <begin position="1"/>
        <end position="12"/>
    </location>
</feature>
<name>A0A9P1GZG9_9PEZI</name>
<keyword evidence="2" id="KW-0813">Transport</keyword>
<dbReference type="Pfam" id="PF00264">
    <property type="entry name" value="Tyrosinase"/>
    <property type="match status" value="1"/>
</dbReference>
<feature type="transmembrane region" description="Helical" evidence="7">
    <location>
        <begin position="511"/>
        <end position="532"/>
    </location>
</feature>
<dbReference type="OrthoDB" id="1935484at2759"/>